<dbReference type="AlphaFoldDB" id="A0AAD4LEX9"/>
<feature type="region of interest" description="Disordered" evidence="1">
    <location>
        <begin position="81"/>
        <end position="152"/>
    </location>
</feature>
<comment type="caution">
    <text evidence="2">The sequence shown here is derived from an EMBL/GenBank/DDBJ whole genome shotgun (WGS) entry which is preliminary data.</text>
</comment>
<organism evidence="2 3">
    <name type="scientific">Lactarius akahatsu</name>
    <dbReference type="NCBI Taxonomy" id="416441"/>
    <lineage>
        <taxon>Eukaryota</taxon>
        <taxon>Fungi</taxon>
        <taxon>Dikarya</taxon>
        <taxon>Basidiomycota</taxon>
        <taxon>Agaricomycotina</taxon>
        <taxon>Agaricomycetes</taxon>
        <taxon>Russulales</taxon>
        <taxon>Russulaceae</taxon>
        <taxon>Lactarius</taxon>
    </lineage>
</organism>
<accession>A0AAD4LEX9</accession>
<protein>
    <submittedName>
        <fullName evidence="2">Uncharacterized protein</fullName>
    </submittedName>
</protein>
<dbReference type="EMBL" id="JAKELL010000028">
    <property type="protein sequence ID" value="KAH8991016.1"/>
    <property type="molecule type" value="Genomic_DNA"/>
</dbReference>
<evidence type="ECO:0000313" key="2">
    <source>
        <dbReference type="EMBL" id="KAH8991016.1"/>
    </source>
</evidence>
<evidence type="ECO:0000256" key="1">
    <source>
        <dbReference type="SAM" id="MobiDB-lite"/>
    </source>
</evidence>
<keyword evidence="3" id="KW-1185">Reference proteome</keyword>
<gene>
    <name evidence="2" type="ORF">EDB92DRAFT_1816526</name>
</gene>
<feature type="compositionally biased region" description="Polar residues" evidence="1">
    <location>
        <begin position="92"/>
        <end position="104"/>
    </location>
</feature>
<sequence length="205" mass="21448">MTTERLHIPVPSPDPATAEAFVTSCIVMPHATPATSTSPLPLSFTSSPTAVAVQHNPELLAQSDLPNLPYSAFVNPVLDNTLSTGPPPSSHLPMTQSDLSPSCQESHHSLTATAAPSAPPWPTFAPDMGAATEDNASSKPSSRKENDALDPPSVNRAITVTLDLLPQFPSLPLVTDSDVAIAGPSLREHAGDHSPHPPHLPHDIV</sequence>
<name>A0AAD4LEX9_9AGAM</name>
<proteinExistence type="predicted"/>
<evidence type="ECO:0000313" key="3">
    <source>
        <dbReference type="Proteomes" id="UP001201163"/>
    </source>
</evidence>
<reference evidence="2" key="1">
    <citation type="submission" date="2022-01" db="EMBL/GenBank/DDBJ databases">
        <title>Comparative genomics reveals a dynamic genome evolution in the ectomycorrhizal milk-cap (Lactarius) mushrooms.</title>
        <authorList>
            <consortium name="DOE Joint Genome Institute"/>
            <person name="Lebreton A."/>
            <person name="Tang N."/>
            <person name="Kuo A."/>
            <person name="LaButti K."/>
            <person name="Drula E."/>
            <person name="Barry K."/>
            <person name="Clum A."/>
            <person name="Lipzen A."/>
            <person name="Mousain D."/>
            <person name="Ng V."/>
            <person name="Wang R."/>
            <person name="Wang X."/>
            <person name="Dai Y."/>
            <person name="Henrissat B."/>
            <person name="Grigoriev I.V."/>
            <person name="Guerin-Laguette A."/>
            <person name="Yu F."/>
            <person name="Martin F.M."/>
        </authorList>
    </citation>
    <scope>NUCLEOTIDE SEQUENCE</scope>
    <source>
        <strain evidence="2">QP</strain>
    </source>
</reference>
<dbReference type="Proteomes" id="UP001201163">
    <property type="component" value="Unassembled WGS sequence"/>
</dbReference>
<feature type="region of interest" description="Disordered" evidence="1">
    <location>
        <begin position="186"/>
        <end position="205"/>
    </location>
</feature>